<dbReference type="Pfam" id="PF08837">
    <property type="entry name" value="DUF1810"/>
    <property type="match status" value="1"/>
</dbReference>
<dbReference type="Proteomes" id="UP000031473">
    <property type="component" value="Unassembled WGS sequence"/>
</dbReference>
<gene>
    <name evidence="1" type="ORF">OA86_00885</name>
</gene>
<dbReference type="OrthoDB" id="9801870at2"/>
<accession>A0A0C1FBK3</accession>
<proteinExistence type="predicted"/>
<sequence length="151" mass="17698">MKYNLDRFHIAQENSYKNAWLEIKNGKKTSHWMWYIFPQIKGLGKSDIARKFEIENSDEAVDYLKNSVLAERIIELTRILVEEIEGKTAEEIFGFPDYLKFQSSMTLFKTVVVNNSVIFPAENYKIFGKALDQFYKGELDLITIELLSKTR</sequence>
<evidence type="ECO:0008006" key="3">
    <source>
        <dbReference type="Google" id="ProtNLM"/>
    </source>
</evidence>
<evidence type="ECO:0000313" key="1">
    <source>
        <dbReference type="EMBL" id="KIA90482.1"/>
    </source>
</evidence>
<dbReference type="InterPro" id="IPR036287">
    <property type="entry name" value="Rv1873-like_sf"/>
</dbReference>
<dbReference type="EMBL" id="JSYL01000001">
    <property type="protein sequence ID" value="KIA90482.1"/>
    <property type="molecule type" value="Genomic_DNA"/>
</dbReference>
<dbReference type="RefSeq" id="WP_039347398.1">
    <property type="nucleotide sequence ID" value="NZ_FOLA01000001.1"/>
</dbReference>
<name>A0A0C1FBK3_9FLAO</name>
<reference evidence="1 2" key="1">
    <citation type="submission" date="2014-10" db="EMBL/GenBank/DDBJ databases">
        <title>Kaistella jeonii genome.</title>
        <authorList>
            <person name="Clayton J.T."/>
            <person name="Newman J.D."/>
        </authorList>
    </citation>
    <scope>NUCLEOTIDE SEQUENCE [LARGE SCALE GENOMIC DNA]</scope>
    <source>
        <strain evidence="1 2">DSM 17048</strain>
    </source>
</reference>
<evidence type="ECO:0000313" key="2">
    <source>
        <dbReference type="Proteomes" id="UP000031473"/>
    </source>
</evidence>
<dbReference type="Gene3D" id="1.25.40.380">
    <property type="entry name" value="Protein of unknown function DUF1810"/>
    <property type="match status" value="1"/>
</dbReference>
<dbReference type="STRING" id="266749.SAMN05421876_101356"/>
<organism evidence="1 2">
    <name type="scientific">Kaistella jeonii</name>
    <dbReference type="NCBI Taxonomy" id="266749"/>
    <lineage>
        <taxon>Bacteria</taxon>
        <taxon>Pseudomonadati</taxon>
        <taxon>Bacteroidota</taxon>
        <taxon>Flavobacteriia</taxon>
        <taxon>Flavobacteriales</taxon>
        <taxon>Weeksellaceae</taxon>
        <taxon>Chryseobacterium group</taxon>
        <taxon>Kaistella</taxon>
    </lineage>
</organism>
<protein>
    <recommendedName>
        <fullName evidence="3">Calpastatin</fullName>
    </recommendedName>
</protein>
<dbReference type="InterPro" id="IPR014937">
    <property type="entry name" value="DUF1810"/>
</dbReference>
<keyword evidence="2" id="KW-1185">Reference proteome</keyword>
<dbReference type="SUPFAM" id="SSF140736">
    <property type="entry name" value="Rv1873-like"/>
    <property type="match status" value="1"/>
</dbReference>
<comment type="caution">
    <text evidence="1">The sequence shown here is derived from an EMBL/GenBank/DDBJ whole genome shotgun (WGS) entry which is preliminary data.</text>
</comment>
<dbReference type="AlphaFoldDB" id="A0A0C1FBK3"/>